<protein>
    <submittedName>
        <fullName evidence="7">Major facilitator superfamily MFS_1</fullName>
    </submittedName>
</protein>
<dbReference type="eggNOG" id="COG0477">
    <property type="taxonomic scope" value="Bacteria"/>
</dbReference>
<comment type="subcellular location">
    <subcellularLocation>
        <location evidence="1">Cell membrane</location>
        <topology evidence="1">Multi-pass membrane protein</topology>
    </subcellularLocation>
</comment>
<evidence type="ECO:0000259" key="6">
    <source>
        <dbReference type="PROSITE" id="PS50850"/>
    </source>
</evidence>
<dbReference type="Pfam" id="PF07690">
    <property type="entry name" value="MFS_1"/>
    <property type="match status" value="1"/>
</dbReference>
<proteinExistence type="predicted"/>
<evidence type="ECO:0000256" key="3">
    <source>
        <dbReference type="ARBA" id="ARBA00022989"/>
    </source>
</evidence>
<feature type="transmembrane region" description="Helical" evidence="5">
    <location>
        <begin position="195"/>
        <end position="216"/>
    </location>
</feature>
<feature type="transmembrane region" description="Helical" evidence="5">
    <location>
        <begin position="134"/>
        <end position="153"/>
    </location>
</feature>
<dbReference type="SUPFAM" id="SSF103473">
    <property type="entry name" value="MFS general substrate transporter"/>
    <property type="match status" value="1"/>
</dbReference>
<keyword evidence="4 5" id="KW-0472">Membrane</keyword>
<evidence type="ECO:0000313" key="8">
    <source>
        <dbReference type="Proteomes" id="UP000008221"/>
    </source>
</evidence>
<reference evidence="7 8" key="1">
    <citation type="journal article" date="2009" name="Genome Res.">
        <title>Complete genome of the cellulolytic thermophile Acidothermus cellulolyticus 11B provides insights into its ecophysiological and evolutionary adaptations.</title>
        <authorList>
            <person name="Barabote R.D."/>
            <person name="Xie G."/>
            <person name="Leu D.H."/>
            <person name="Normand P."/>
            <person name="Necsulea A."/>
            <person name="Daubin V."/>
            <person name="Medigue C."/>
            <person name="Adney W.S."/>
            <person name="Xu X.C."/>
            <person name="Lapidus A."/>
            <person name="Parales R.E."/>
            <person name="Detter C."/>
            <person name="Pujic P."/>
            <person name="Bruce D."/>
            <person name="Lavire C."/>
            <person name="Challacombe J.F."/>
            <person name="Brettin T.S."/>
            <person name="Berry A.M."/>
        </authorList>
    </citation>
    <scope>NUCLEOTIDE SEQUENCE [LARGE SCALE GENOMIC DNA]</scope>
    <source>
        <strain evidence="8">ATCC 43068 / DSM 8971 / 11B</strain>
    </source>
</reference>
<feature type="transmembrane region" description="Helical" evidence="5">
    <location>
        <begin position="264"/>
        <end position="285"/>
    </location>
</feature>
<dbReference type="InParanoid" id="A0LWP3"/>
<dbReference type="AlphaFoldDB" id="A0LWP3"/>
<keyword evidence="3 5" id="KW-1133">Transmembrane helix</keyword>
<keyword evidence="8" id="KW-1185">Reference proteome</keyword>
<feature type="transmembrane region" description="Helical" evidence="5">
    <location>
        <begin position="355"/>
        <end position="372"/>
    </location>
</feature>
<dbReference type="KEGG" id="ace:Acel_2081"/>
<dbReference type="Proteomes" id="UP000008221">
    <property type="component" value="Chromosome"/>
</dbReference>
<dbReference type="STRING" id="351607.Acel_2081"/>
<feature type="transmembrane region" description="Helical" evidence="5">
    <location>
        <begin position="108"/>
        <end position="127"/>
    </location>
</feature>
<organism evidence="7 8">
    <name type="scientific">Acidothermus cellulolyticus (strain ATCC 43068 / DSM 8971 / 11B)</name>
    <dbReference type="NCBI Taxonomy" id="351607"/>
    <lineage>
        <taxon>Bacteria</taxon>
        <taxon>Bacillati</taxon>
        <taxon>Actinomycetota</taxon>
        <taxon>Actinomycetes</taxon>
        <taxon>Acidothermales</taxon>
        <taxon>Acidothermaceae</taxon>
        <taxon>Acidothermus</taxon>
    </lineage>
</organism>
<dbReference type="CDD" id="cd17321">
    <property type="entry name" value="MFS_MMR_MDR_like"/>
    <property type="match status" value="1"/>
</dbReference>
<feature type="transmembrane region" description="Helical" evidence="5">
    <location>
        <begin position="12"/>
        <end position="33"/>
    </location>
</feature>
<dbReference type="RefSeq" id="WP_011720916.1">
    <property type="nucleotide sequence ID" value="NC_008578.1"/>
</dbReference>
<dbReference type="InterPro" id="IPR011701">
    <property type="entry name" value="MFS"/>
</dbReference>
<name>A0LWP3_ACIC1</name>
<keyword evidence="2 5" id="KW-0812">Transmembrane</keyword>
<feature type="transmembrane region" description="Helical" evidence="5">
    <location>
        <begin position="53"/>
        <end position="69"/>
    </location>
</feature>
<dbReference type="HOGENOM" id="CLU_000960_28_2_11"/>
<feature type="transmembrane region" description="Helical" evidence="5">
    <location>
        <begin position="305"/>
        <end position="323"/>
    </location>
</feature>
<dbReference type="PANTHER" id="PTHR42718:SF49">
    <property type="entry name" value="EXPORT PROTEIN"/>
    <property type="match status" value="1"/>
</dbReference>
<feature type="transmembrane region" description="Helical" evidence="5">
    <location>
        <begin position="228"/>
        <end position="244"/>
    </location>
</feature>
<dbReference type="PRINTS" id="PR01036">
    <property type="entry name" value="TCRTETB"/>
</dbReference>
<evidence type="ECO:0000256" key="1">
    <source>
        <dbReference type="ARBA" id="ARBA00004651"/>
    </source>
</evidence>
<dbReference type="Gene3D" id="1.20.1720.10">
    <property type="entry name" value="Multidrug resistance protein D"/>
    <property type="match status" value="1"/>
</dbReference>
<feature type="transmembrane region" description="Helical" evidence="5">
    <location>
        <begin position="165"/>
        <end position="183"/>
    </location>
</feature>
<evidence type="ECO:0000313" key="7">
    <source>
        <dbReference type="EMBL" id="ABK53853.1"/>
    </source>
</evidence>
<dbReference type="GO" id="GO:0022857">
    <property type="term" value="F:transmembrane transporter activity"/>
    <property type="evidence" value="ECO:0007669"/>
    <property type="project" value="InterPro"/>
</dbReference>
<feature type="transmembrane region" description="Helical" evidence="5">
    <location>
        <begin position="330"/>
        <end position="349"/>
    </location>
</feature>
<feature type="transmembrane region" description="Helical" evidence="5">
    <location>
        <begin position="76"/>
        <end position="96"/>
    </location>
</feature>
<dbReference type="OrthoDB" id="9781469at2"/>
<dbReference type="Gene3D" id="1.20.1250.20">
    <property type="entry name" value="MFS general substrate transporter like domains"/>
    <property type="match status" value="1"/>
</dbReference>
<dbReference type="GO" id="GO:0005886">
    <property type="term" value="C:plasma membrane"/>
    <property type="evidence" value="ECO:0007669"/>
    <property type="project" value="UniProtKB-SubCell"/>
</dbReference>
<dbReference type="InterPro" id="IPR036259">
    <property type="entry name" value="MFS_trans_sf"/>
</dbReference>
<dbReference type="InterPro" id="IPR020846">
    <property type="entry name" value="MFS_dom"/>
</dbReference>
<evidence type="ECO:0000256" key="5">
    <source>
        <dbReference type="SAM" id="Phobius"/>
    </source>
</evidence>
<feature type="transmembrane region" description="Helical" evidence="5">
    <location>
        <begin position="469"/>
        <end position="497"/>
    </location>
</feature>
<dbReference type="PROSITE" id="PS50850">
    <property type="entry name" value="MFS"/>
    <property type="match status" value="1"/>
</dbReference>
<dbReference type="EMBL" id="CP000481">
    <property type="protein sequence ID" value="ABK53853.1"/>
    <property type="molecule type" value="Genomic_DNA"/>
</dbReference>
<accession>A0LWP3</accession>
<evidence type="ECO:0000256" key="2">
    <source>
        <dbReference type="ARBA" id="ARBA00022692"/>
    </source>
</evidence>
<evidence type="ECO:0000256" key="4">
    <source>
        <dbReference type="ARBA" id="ARBA00023136"/>
    </source>
</evidence>
<dbReference type="PANTHER" id="PTHR42718">
    <property type="entry name" value="MAJOR FACILITATOR SUPERFAMILY MULTIDRUG TRANSPORTER MFSC"/>
    <property type="match status" value="1"/>
</dbReference>
<feature type="domain" description="Major facilitator superfamily (MFS) profile" evidence="6">
    <location>
        <begin position="11"/>
        <end position="501"/>
    </location>
</feature>
<gene>
    <name evidence="7" type="ordered locus">Acel_2081</name>
</gene>
<sequence length="528" mass="54606">MTAPTTSRWWTLLVVGIGTFMLMLDISVASIALPQIRASLHASFAELQWVFDAYALTLAAFLVTAGSIADRRGRRGLFFLGLLVFTAASLSCGLAPNAVALNVSRGCQGVGAAILFAVGPALLGQAFHGKERAMAFGVFGAVTGIAVASGPLIGGGLTSGVSWRWIFLLNVPLGVSAAVITRLRVQESRDPRARGADWAGMLTFTVALAAIVYALIRGNEIGWTSPEILAMYGISAVMLVAFVVTERRLGERAMFPLSFFRNVIFVGISLVALIANGSALPAIFLETNYVENIMHLSAFSTGVRFLPLTLALFVFGAVAGALTGRVPFRLLMGASCVALGIGLLLARTTTADSRWTALVPSMIGMGVGMGIFNPTRAALAIGVAEPRDAGVASGINETFQQVGIAVGIAGIGALFQHRVVSLFADSQAGHLLGGQAASGAARGISAGSLDSVAAAFSGLRDMVLRDGRAAFVAAFHDAMLACATCALAAAALAALLLRTKDLHASALSLVPPETETDAAERTAVAARS</sequence>